<feature type="compositionally biased region" description="Low complexity" evidence="1">
    <location>
        <begin position="24"/>
        <end position="39"/>
    </location>
</feature>
<accession>A0ABN9TQV3</accession>
<dbReference type="PANTHER" id="PTHR47927">
    <property type="entry name" value="PUTATIVE-RELATED"/>
    <property type="match status" value="1"/>
</dbReference>
<dbReference type="SMART" id="SM00855">
    <property type="entry name" value="PGAM"/>
    <property type="match status" value="1"/>
</dbReference>
<name>A0ABN9TQV3_9DINO</name>
<feature type="region of interest" description="Disordered" evidence="1">
    <location>
        <begin position="175"/>
        <end position="206"/>
    </location>
</feature>
<evidence type="ECO:0000313" key="3">
    <source>
        <dbReference type="Proteomes" id="UP001189429"/>
    </source>
</evidence>
<dbReference type="CDD" id="cd07067">
    <property type="entry name" value="HP_PGM_like"/>
    <property type="match status" value="1"/>
</dbReference>
<keyword evidence="3" id="KW-1185">Reference proteome</keyword>
<proteinExistence type="predicted"/>
<feature type="compositionally biased region" description="Low complexity" evidence="1">
    <location>
        <begin position="175"/>
        <end position="189"/>
    </location>
</feature>
<organism evidence="2 3">
    <name type="scientific">Prorocentrum cordatum</name>
    <dbReference type="NCBI Taxonomy" id="2364126"/>
    <lineage>
        <taxon>Eukaryota</taxon>
        <taxon>Sar</taxon>
        <taxon>Alveolata</taxon>
        <taxon>Dinophyceae</taxon>
        <taxon>Prorocentrales</taxon>
        <taxon>Prorocentraceae</taxon>
        <taxon>Prorocentrum</taxon>
    </lineage>
</organism>
<dbReference type="InterPro" id="IPR029033">
    <property type="entry name" value="His_PPase_superfam"/>
</dbReference>
<feature type="region of interest" description="Disordered" evidence="1">
    <location>
        <begin position="1"/>
        <end position="39"/>
    </location>
</feature>
<dbReference type="InterPro" id="IPR013078">
    <property type="entry name" value="His_Pase_superF_clade-1"/>
</dbReference>
<dbReference type="EMBL" id="CAUYUJ010014983">
    <property type="protein sequence ID" value="CAK0848478.1"/>
    <property type="molecule type" value="Genomic_DNA"/>
</dbReference>
<dbReference type="Proteomes" id="UP001189429">
    <property type="component" value="Unassembled WGS sequence"/>
</dbReference>
<dbReference type="SUPFAM" id="SSF53254">
    <property type="entry name" value="Phosphoglycerate mutase-like"/>
    <property type="match status" value="1"/>
</dbReference>
<sequence>MLAGRGSSAARIAAASRHPERCRPPAAAGPRPGPRAGAPRRGGCWHWTWLGGAGSAGSAPADGRILLIRHGESAMNVQPELVGGRTDAAPLTQRGQAQARALGRRLRATGVELDEVYSSTAERARRTYERWTYPCRRPASSLAASGSRARSWSCARANGRGAGARRCTPLRSWARSAGSSCSSGPQASPKDAPPSGRAPAGESQWDVEERVVSFVERLLERPPAERPGEGGREHVIQGSAEPWHRDPLLPAACVGRAACLRRAQDQTENTAVSEVLYRPGSGNLDGWVVVRTNDAAHLEGLAA</sequence>
<protein>
    <recommendedName>
        <fullName evidence="4">Phosphoglycerate mutase (2,3-diphosphoglycerate-dependent)</fullName>
    </recommendedName>
</protein>
<dbReference type="Gene3D" id="3.40.50.1240">
    <property type="entry name" value="Phosphoglycerate mutase-like"/>
    <property type="match status" value="1"/>
</dbReference>
<dbReference type="InterPro" id="IPR001345">
    <property type="entry name" value="PG/BPGM_mutase_AS"/>
</dbReference>
<comment type="caution">
    <text evidence="2">The sequence shown here is derived from an EMBL/GenBank/DDBJ whole genome shotgun (WGS) entry which is preliminary data.</text>
</comment>
<dbReference type="Pfam" id="PF00300">
    <property type="entry name" value="His_Phos_1"/>
    <property type="match status" value="1"/>
</dbReference>
<gene>
    <name evidence="2" type="ORF">PCOR1329_LOCUS41411</name>
</gene>
<evidence type="ECO:0000313" key="2">
    <source>
        <dbReference type="EMBL" id="CAK0848478.1"/>
    </source>
</evidence>
<dbReference type="PROSITE" id="PS00175">
    <property type="entry name" value="PG_MUTASE"/>
    <property type="match status" value="1"/>
</dbReference>
<evidence type="ECO:0000256" key="1">
    <source>
        <dbReference type="SAM" id="MobiDB-lite"/>
    </source>
</evidence>
<evidence type="ECO:0008006" key="4">
    <source>
        <dbReference type="Google" id="ProtNLM"/>
    </source>
</evidence>
<dbReference type="PANTHER" id="PTHR47927:SF2">
    <property type="entry name" value="PHOSPHOGLYCERATE MUTASE FAMILY PROTEIN"/>
    <property type="match status" value="1"/>
</dbReference>
<reference evidence="2" key="1">
    <citation type="submission" date="2023-10" db="EMBL/GenBank/DDBJ databases">
        <authorList>
            <person name="Chen Y."/>
            <person name="Shah S."/>
            <person name="Dougan E. K."/>
            <person name="Thang M."/>
            <person name="Chan C."/>
        </authorList>
    </citation>
    <scope>NUCLEOTIDE SEQUENCE [LARGE SCALE GENOMIC DNA]</scope>
</reference>
<feature type="compositionally biased region" description="Low complexity" evidence="1">
    <location>
        <begin position="1"/>
        <end position="16"/>
    </location>
</feature>